<dbReference type="InterPro" id="IPR008271">
    <property type="entry name" value="Ser/Thr_kinase_AS"/>
</dbReference>
<dbReference type="PANTHER" id="PTHR48011">
    <property type="entry name" value="CCR4-NOT TRANSCRIPTIONAL COMPLEX SUBUNIT CAF120-RELATED"/>
    <property type="match status" value="1"/>
</dbReference>
<reference evidence="6" key="1">
    <citation type="submission" date="2023-10" db="EMBL/GenBank/DDBJ databases">
        <authorList>
            <person name="Chen Y."/>
            <person name="Shah S."/>
            <person name="Dougan E. K."/>
            <person name="Thang M."/>
            <person name="Chan C."/>
        </authorList>
    </citation>
    <scope>NUCLEOTIDE SEQUENCE [LARGE SCALE GENOMIC DNA]</scope>
</reference>
<keyword evidence="7" id="KW-1185">Reference proteome</keyword>
<evidence type="ECO:0000256" key="3">
    <source>
        <dbReference type="SAM" id="MobiDB-lite"/>
    </source>
</evidence>
<organism evidence="6 7">
    <name type="scientific">Prorocentrum cordatum</name>
    <dbReference type="NCBI Taxonomy" id="2364126"/>
    <lineage>
        <taxon>Eukaryota</taxon>
        <taxon>Sar</taxon>
        <taxon>Alveolata</taxon>
        <taxon>Dinophyceae</taxon>
        <taxon>Prorocentrales</taxon>
        <taxon>Prorocentraceae</taxon>
        <taxon>Prorocentrum</taxon>
    </lineage>
</organism>
<gene>
    <name evidence="6" type="ORF">PCOR1329_LOCUS3192</name>
</gene>
<accession>A0ABN9PMD3</accession>
<evidence type="ECO:0008006" key="8">
    <source>
        <dbReference type="Google" id="ProtNLM"/>
    </source>
</evidence>
<evidence type="ECO:0000259" key="4">
    <source>
        <dbReference type="PROSITE" id="PS50011"/>
    </source>
</evidence>
<dbReference type="SUPFAM" id="SSF56112">
    <property type="entry name" value="Protein kinase-like (PK-like)"/>
    <property type="match status" value="1"/>
</dbReference>
<feature type="region of interest" description="Disordered" evidence="3">
    <location>
        <begin position="298"/>
        <end position="345"/>
    </location>
</feature>
<protein>
    <recommendedName>
        <fullName evidence="8">Non-specific serine/threonine protein kinase</fullName>
    </recommendedName>
</protein>
<dbReference type="PROSITE" id="PS00108">
    <property type="entry name" value="PROTEIN_KINASE_ST"/>
    <property type="match status" value="1"/>
</dbReference>
<dbReference type="CDD" id="cd14014">
    <property type="entry name" value="STKc_PknB_like"/>
    <property type="match status" value="1"/>
</dbReference>
<dbReference type="InterPro" id="IPR018247">
    <property type="entry name" value="EF_Hand_1_Ca_BS"/>
</dbReference>
<dbReference type="InterPro" id="IPR052751">
    <property type="entry name" value="Plant_MAPKKK"/>
</dbReference>
<comment type="similarity">
    <text evidence="2">Belongs to the protein kinase superfamily. Ser/Thr protein kinase family. CDPK subfamily.</text>
</comment>
<dbReference type="CDD" id="cd00051">
    <property type="entry name" value="EFh"/>
    <property type="match status" value="1"/>
</dbReference>
<dbReference type="PROSITE" id="PS00018">
    <property type="entry name" value="EF_HAND_1"/>
    <property type="match status" value="1"/>
</dbReference>
<evidence type="ECO:0000256" key="1">
    <source>
        <dbReference type="ARBA" id="ARBA00022837"/>
    </source>
</evidence>
<dbReference type="Pfam" id="PF00069">
    <property type="entry name" value="Pkinase"/>
    <property type="match status" value="1"/>
</dbReference>
<dbReference type="Gene3D" id="1.10.238.10">
    <property type="entry name" value="EF-hand"/>
    <property type="match status" value="1"/>
</dbReference>
<dbReference type="Proteomes" id="UP001189429">
    <property type="component" value="Unassembled WGS sequence"/>
</dbReference>
<name>A0ABN9PMD3_9DINO</name>
<feature type="domain" description="Protein kinase" evidence="4">
    <location>
        <begin position="1"/>
        <end position="192"/>
    </location>
</feature>
<dbReference type="EMBL" id="CAUYUJ010000814">
    <property type="protein sequence ID" value="CAK0792692.1"/>
    <property type="molecule type" value="Genomic_DNA"/>
</dbReference>
<feature type="compositionally biased region" description="Low complexity" evidence="3">
    <location>
        <begin position="300"/>
        <end position="318"/>
    </location>
</feature>
<dbReference type="PROSITE" id="PS50222">
    <property type="entry name" value="EF_HAND_2"/>
    <property type="match status" value="1"/>
</dbReference>
<comment type="caution">
    <text evidence="6">The sequence shown here is derived from an EMBL/GenBank/DDBJ whole genome shotgun (WGS) entry which is preliminary data.</text>
</comment>
<proteinExistence type="inferred from homology"/>
<evidence type="ECO:0000259" key="5">
    <source>
        <dbReference type="PROSITE" id="PS50222"/>
    </source>
</evidence>
<evidence type="ECO:0000313" key="7">
    <source>
        <dbReference type="Proteomes" id="UP001189429"/>
    </source>
</evidence>
<evidence type="ECO:0000256" key="2">
    <source>
        <dbReference type="ARBA" id="ARBA00024334"/>
    </source>
</evidence>
<dbReference type="Gene3D" id="1.10.510.10">
    <property type="entry name" value="Transferase(Phosphotransferase) domain 1"/>
    <property type="match status" value="1"/>
</dbReference>
<keyword evidence="1" id="KW-0106">Calcium</keyword>
<dbReference type="Pfam" id="PF13405">
    <property type="entry name" value="EF-hand_6"/>
    <property type="match status" value="1"/>
</dbReference>
<sequence>MVMDYAEGGDLASVIKIMQARDERLPEDWSRAVAKQVASALAYMHSEGVIHCDLKPGNTMLLRKFSLGEASEIFPHVLLDFGLAEIFDGEEAAGGKPAVKGTPAYLAPEGFEGRLTCKSDVWALGVMVFEMLTNERPFRGSTNVFMLFCQVANTHPPLDRLPQLAQDFVREVMQKDPDDRPQASQLLIFQWFLDQQRRLTAGLSKTFDLETLGHASYFQRAVMFCMAVGLGANNAPGQDMDGIFHAFKLMDEDESGTLTVDELKKGLKLLGIQQNAEALMPILETRHEPGPLRLLHGVPGRRSAAGGRGLRAPPALRLQPHPGPRRADIHVGAPPAAARQEGARL</sequence>
<dbReference type="InterPro" id="IPR011009">
    <property type="entry name" value="Kinase-like_dom_sf"/>
</dbReference>
<dbReference type="SMART" id="SM00220">
    <property type="entry name" value="S_TKc"/>
    <property type="match status" value="1"/>
</dbReference>
<evidence type="ECO:0000313" key="6">
    <source>
        <dbReference type="EMBL" id="CAK0792692.1"/>
    </source>
</evidence>
<dbReference type="InterPro" id="IPR002048">
    <property type="entry name" value="EF_hand_dom"/>
</dbReference>
<dbReference type="PROSITE" id="PS50011">
    <property type="entry name" value="PROTEIN_KINASE_DOM"/>
    <property type="match status" value="1"/>
</dbReference>
<dbReference type="PANTHER" id="PTHR48011:SF4">
    <property type="entry name" value="MITOGEN-ACTIVATED PROTEIN KINASE KINASE KINASE 19"/>
    <property type="match status" value="1"/>
</dbReference>
<dbReference type="SUPFAM" id="SSF47473">
    <property type="entry name" value="EF-hand"/>
    <property type="match status" value="1"/>
</dbReference>
<dbReference type="InterPro" id="IPR000719">
    <property type="entry name" value="Prot_kinase_dom"/>
</dbReference>
<dbReference type="InterPro" id="IPR011992">
    <property type="entry name" value="EF-hand-dom_pair"/>
</dbReference>
<feature type="domain" description="EF-hand" evidence="5">
    <location>
        <begin position="238"/>
        <end position="273"/>
    </location>
</feature>